<keyword evidence="3" id="KW-1185">Reference proteome</keyword>
<sequence length="89" mass="9952">MRHRAAVLPGQSTIVGKHKGWQRCLAAPAHLHQHKLATSYNIFILQNRTVTSRGGSRRGLTQRRGPRTAVPLGDERAPLMRPRPLRVTS</sequence>
<dbReference type="AlphaFoldDB" id="A0A5B7HJW4"/>
<evidence type="ECO:0000313" key="3">
    <source>
        <dbReference type="Proteomes" id="UP000324222"/>
    </source>
</evidence>
<feature type="region of interest" description="Disordered" evidence="1">
    <location>
        <begin position="51"/>
        <end position="89"/>
    </location>
</feature>
<comment type="caution">
    <text evidence="2">The sequence shown here is derived from an EMBL/GenBank/DDBJ whole genome shotgun (WGS) entry which is preliminary data.</text>
</comment>
<organism evidence="2 3">
    <name type="scientific">Portunus trituberculatus</name>
    <name type="common">Swimming crab</name>
    <name type="synonym">Neptunus trituberculatus</name>
    <dbReference type="NCBI Taxonomy" id="210409"/>
    <lineage>
        <taxon>Eukaryota</taxon>
        <taxon>Metazoa</taxon>
        <taxon>Ecdysozoa</taxon>
        <taxon>Arthropoda</taxon>
        <taxon>Crustacea</taxon>
        <taxon>Multicrustacea</taxon>
        <taxon>Malacostraca</taxon>
        <taxon>Eumalacostraca</taxon>
        <taxon>Eucarida</taxon>
        <taxon>Decapoda</taxon>
        <taxon>Pleocyemata</taxon>
        <taxon>Brachyura</taxon>
        <taxon>Eubrachyura</taxon>
        <taxon>Portunoidea</taxon>
        <taxon>Portunidae</taxon>
        <taxon>Portuninae</taxon>
        <taxon>Portunus</taxon>
    </lineage>
</organism>
<protein>
    <submittedName>
        <fullName evidence="2">Uncharacterized protein</fullName>
    </submittedName>
</protein>
<reference evidence="2 3" key="1">
    <citation type="submission" date="2019-05" db="EMBL/GenBank/DDBJ databases">
        <title>Another draft genome of Portunus trituberculatus and its Hox gene families provides insights of decapod evolution.</title>
        <authorList>
            <person name="Jeong J.-H."/>
            <person name="Song I."/>
            <person name="Kim S."/>
            <person name="Choi T."/>
            <person name="Kim D."/>
            <person name="Ryu S."/>
            <person name="Kim W."/>
        </authorList>
    </citation>
    <scope>NUCLEOTIDE SEQUENCE [LARGE SCALE GENOMIC DNA]</scope>
    <source>
        <tissue evidence="2">Muscle</tissue>
    </source>
</reference>
<proteinExistence type="predicted"/>
<name>A0A5B7HJW4_PORTR</name>
<evidence type="ECO:0000256" key="1">
    <source>
        <dbReference type="SAM" id="MobiDB-lite"/>
    </source>
</evidence>
<dbReference type="EMBL" id="VSRR010028538">
    <property type="protein sequence ID" value="MPC68884.1"/>
    <property type="molecule type" value="Genomic_DNA"/>
</dbReference>
<accession>A0A5B7HJW4</accession>
<gene>
    <name evidence="2" type="ORF">E2C01_063094</name>
</gene>
<evidence type="ECO:0000313" key="2">
    <source>
        <dbReference type="EMBL" id="MPC68884.1"/>
    </source>
</evidence>
<dbReference type="Proteomes" id="UP000324222">
    <property type="component" value="Unassembled WGS sequence"/>
</dbReference>